<keyword evidence="1" id="KW-1133">Transmembrane helix</keyword>
<name>A0A0K2V7A4_LEPSM</name>
<keyword evidence="1" id="KW-0472">Membrane</keyword>
<sequence>MRDMFNSLLSMKKFDGSRFGSLQSGINGCKRVEKYLNIRPVIVNKYTPEGLQTILKTLNSDLNKRKGFIWFASSIEADLNVYPFVDQMIVLLNQSIVNSLIVFLLLNINFTLLSFKR</sequence>
<evidence type="ECO:0000313" key="2">
    <source>
        <dbReference type="EMBL" id="CDW46042.1"/>
    </source>
</evidence>
<feature type="transmembrane region" description="Helical" evidence="1">
    <location>
        <begin position="96"/>
        <end position="115"/>
    </location>
</feature>
<accession>A0A0K2V7A4</accession>
<organism evidence="2">
    <name type="scientific">Lepeophtheirus salmonis</name>
    <name type="common">Salmon louse</name>
    <name type="synonym">Caligus salmonis</name>
    <dbReference type="NCBI Taxonomy" id="72036"/>
    <lineage>
        <taxon>Eukaryota</taxon>
        <taxon>Metazoa</taxon>
        <taxon>Ecdysozoa</taxon>
        <taxon>Arthropoda</taxon>
        <taxon>Crustacea</taxon>
        <taxon>Multicrustacea</taxon>
        <taxon>Hexanauplia</taxon>
        <taxon>Copepoda</taxon>
        <taxon>Siphonostomatoida</taxon>
        <taxon>Caligidae</taxon>
        <taxon>Lepeophtheirus</taxon>
    </lineage>
</organism>
<evidence type="ECO:0000256" key="1">
    <source>
        <dbReference type="SAM" id="Phobius"/>
    </source>
</evidence>
<dbReference type="AlphaFoldDB" id="A0A0K2V7A4"/>
<proteinExistence type="predicted"/>
<dbReference type="EMBL" id="HACA01028681">
    <property type="protein sequence ID" value="CDW46042.1"/>
    <property type="molecule type" value="Transcribed_RNA"/>
</dbReference>
<keyword evidence="1" id="KW-0812">Transmembrane</keyword>
<reference evidence="2" key="1">
    <citation type="submission" date="2014-05" db="EMBL/GenBank/DDBJ databases">
        <authorList>
            <person name="Chronopoulou M."/>
        </authorList>
    </citation>
    <scope>NUCLEOTIDE SEQUENCE</scope>
    <source>
        <tissue evidence="2">Whole organism</tissue>
    </source>
</reference>
<protein>
    <submittedName>
        <fullName evidence="2">Uncharacterized protein</fullName>
    </submittedName>
</protein>